<accession>A0A0F9H234</accession>
<dbReference type="AlphaFoldDB" id="A0A0F9H234"/>
<name>A0A0F9H234_9ZZZZ</name>
<protein>
    <submittedName>
        <fullName evidence="2">Uncharacterized protein</fullName>
    </submittedName>
</protein>
<evidence type="ECO:0000313" key="2">
    <source>
        <dbReference type="EMBL" id="KKL75695.1"/>
    </source>
</evidence>
<dbReference type="EMBL" id="LAZR01024275">
    <property type="protein sequence ID" value="KKL75695.1"/>
    <property type="molecule type" value="Genomic_DNA"/>
</dbReference>
<comment type="caution">
    <text evidence="2">The sequence shown here is derived from an EMBL/GenBank/DDBJ whole genome shotgun (WGS) entry which is preliminary data.</text>
</comment>
<proteinExistence type="predicted"/>
<reference evidence="2" key="1">
    <citation type="journal article" date="2015" name="Nature">
        <title>Complex archaea that bridge the gap between prokaryotes and eukaryotes.</title>
        <authorList>
            <person name="Spang A."/>
            <person name="Saw J.H."/>
            <person name="Jorgensen S.L."/>
            <person name="Zaremba-Niedzwiedzka K."/>
            <person name="Martijn J."/>
            <person name="Lind A.E."/>
            <person name="van Eijk R."/>
            <person name="Schleper C."/>
            <person name="Guy L."/>
            <person name="Ettema T.J."/>
        </authorList>
    </citation>
    <scope>NUCLEOTIDE SEQUENCE</scope>
</reference>
<feature type="region of interest" description="Disordered" evidence="1">
    <location>
        <begin position="1"/>
        <end position="23"/>
    </location>
</feature>
<organism evidence="2">
    <name type="scientific">marine sediment metagenome</name>
    <dbReference type="NCBI Taxonomy" id="412755"/>
    <lineage>
        <taxon>unclassified sequences</taxon>
        <taxon>metagenomes</taxon>
        <taxon>ecological metagenomes</taxon>
    </lineage>
</organism>
<evidence type="ECO:0000256" key="1">
    <source>
        <dbReference type="SAM" id="MobiDB-lite"/>
    </source>
</evidence>
<gene>
    <name evidence="2" type="ORF">LCGC14_2052330</name>
</gene>
<sequence length="65" mass="7339">MVKKKPSKEEPKSQQLSSKSNEAIAEANAITPIQVRFNDGYIVGTTVQKVDDVLLQEKLRRKRAQ</sequence>